<feature type="region of interest" description="Disordered" evidence="1">
    <location>
        <begin position="1"/>
        <end position="31"/>
    </location>
</feature>
<organism evidence="3 4">
    <name type="scientific">Monilinia fructigena</name>
    <dbReference type="NCBI Taxonomy" id="38457"/>
    <lineage>
        <taxon>Eukaryota</taxon>
        <taxon>Fungi</taxon>
        <taxon>Dikarya</taxon>
        <taxon>Ascomycota</taxon>
        <taxon>Pezizomycotina</taxon>
        <taxon>Leotiomycetes</taxon>
        <taxon>Helotiales</taxon>
        <taxon>Sclerotiniaceae</taxon>
        <taxon>Monilinia</taxon>
    </lineage>
</organism>
<evidence type="ECO:0000313" key="3">
    <source>
        <dbReference type="EMBL" id="RAL62368.1"/>
    </source>
</evidence>
<dbReference type="PANTHER" id="PTHR37402">
    <property type="entry name" value="GRAM DOMAIN-CONTAINING PROTEIN 4"/>
    <property type="match status" value="1"/>
</dbReference>
<dbReference type="GO" id="GO:0006915">
    <property type="term" value="P:apoptotic process"/>
    <property type="evidence" value="ECO:0007669"/>
    <property type="project" value="InterPro"/>
</dbReference>
<dbReference type="InterPro" id="IPR037847">
    <property type="entry name" value="GRAMDC4"/>
</dbReference>
<proteinExistence type="predicted"/>
<evidence type="ECO:0000256" key="2">
    <source>
        <dbReference type="SAM" id="Phobius"/>
    </source>
</evidence>
<feature type="transmembrane region" description="Helical" evidence="2">
    <location>
        <begin position="296"/>
        <end position="316"/>
    </location>
</feature>
<evidence type="ECO:0000256" key="1">
    <source>
        <dbReference type="SAM" id="MobiDB-lite"/>
    </source>
</evidence>
<accession>A0A395IRZ9</accession>
<keyword evidence="2" id="KW-1133">Transmembrane helix</keyword>
<keyword evidence="4" id="KW-1185">Reference proteome</keyword>
<feature type="transmembrane region" description="Helical" evidence="2">
    <location>
        <begin position="394"/>
        <end position="414"/>
    </location>
</feature>
<dbReference type="EMBL" id="QKRW01000025">
    <property type="protein sequence ID" value="RAL62368.1"/>
    <property type="molecule type" value="Genomic_DNA"/>
</dbReference>
<protein>
    <submittedName>
        <fullName evidence="3">Uncharacterized protein</fullName>
    </submittedName>
</protein>
<sequence>MQNEKLSGYQDLNNSSPLHGPDRLRSKAKAKAKRLIEIAEGNSLSEDNEEDQFLNAVAEEINQSAAFDADKVLNTSRLGNVSRIERTKTILQGTAGAITHPIASLKSKATRKTAGKLAKSRPYLSNQADFDFLEAYDGLHQARDAQNTSDDEDAIEENLNDIDHYEKKVHTIERSREEMRVAWVTDRHVHRVRVVDKIPPPFPPDQYFERQNDQGFTEFQWGKWVRYKLLHGSYNFTAQYIDDFEELPFDIDILRRHIERLIIVSSPLQEFILDIRKIYRWEDPWRTSKWLTSYLLLWYTSYIMSFVYAYIVYATAKNYYYPSSVATLREEFSRNIDRGATALKAGELMGKHGNKDWLGPLLDQLGPYLQVQIADLANLLEVYDNFFHFRRSQYTFYSLFLFVAMFLLSAFASIQFTMNVFWFVVGLIFFGCWPISSLHPRYRLLVSPLKWAFWDIPTYPEWSLQYLQNRGSSVLLKINTHASGDLQVRVGTSEASAETTGKIEKHFQSIGSTDMDGGHDIISFGCTFHHVPGRLIISTKTLRFEALVHSIMPYESFHEPYSELIEMSKQQTEDVLLASLAKMTIGKDKLELKFRGARGSDLHNVRQNKHVVVLLENMRRRDKAFNSIIAFSGVRWQCLQKMSKRVGGQADGKEEANSSECTE</sequence>
<feature type="transmembrane region" description="Helical" evidence="2">
    <location>
        <begin position="420"/>
        <end position="438"/>
    </location>
</feature>
<dbReference type="Proteomes" id="UP000249056">
    <property type="component" value="Unassembled WGS sequence"/>
</dbReference>
<gene>
    <name evidence="3" type="ORF">DID88_004934</name>
</gene>
<reference evidence="3 4" key="1">
    <citation type="submission" date="2018-06" db="EMBL/GenBank/DDBJ databases">
        <title>Genome Sequence of the Brown Rot Fungal Pathogen Monilinia fructigena.</title>
        <authorList>
            <person name="Landi L."/>
            <person name="De Miccolis Angelini R.M."/>
            <person name="Pollastro S."/>
            <person name="Abate D."/>
            <person name="Faretra F."/>
            <person name="Romanazzi G."/>
        </authorList>
    </citation>
    <scope>NUCLEOTIDE SEQUENCE [LARGE SCALE GENOMIC DNA]</scope>
    <source>
        <strain evidence="3 4">Mfrg269</strain>
    </source>
</reference>
<comment type="caution">
    <text evidence="3">The sequence shown here is derived from an EMBL/GenBank/DDBJ whole genome shotgun (WGS) entry which is preliminary data.</text>
</comment>
<keyword evidence="2" id="KW-0472">Membrane</keyword>
<dbReference type="OrthoDB" id="1708389at2759"/>
<dbReference type="AlphaFoldDB" id="A0A395IRZ9"/>
<feature type="compositionally biased region" description="Polar residues" evidence="1">
    <location>
        <begin position="1"/>
        <end position="17"/>
    </location>
</feature>
<name>A0A395IRZ9_9HELO</name>
<keyword evidence="2" id="KW-0812">Transmembrane</keyword>
<dbReference type="PANTHER" id="PTHR37402:SF1">
    <property type="entry name" value="GRAM DOMAIN-CONTAINING PROTEIN 4"/>
    <property type="match status" value="1"/>
</dbReference>
<evidence type="ECO:0000313" key="4">
    <source>
        <dbReference type="Proteomes" id="UP000249056"/>
    </source>
</evidence>